<dbReference type="InterPro" id="IPR036291">
    <property type="entry name" value="NAD(P)-bd_dom_sf"/>
</dbReference>
<evidence type="ECO:0000313" key="4">
    <source>
        <dbReference type="Proteomes" id="UP000446348"/>
    </source>
</evidence>
<name>A0A845RKN2_9FIRM</name>
<protein>
    <submittedName>
        <fullName evidence="3">Gfo/Idh/MocA family oxidoreductase</fullName>
    </submittedName>
</protein>
<dbReference type="InterPro" id="IPR051450">
    <property type="entry name" value="Gfo/Idh/MocA_Oxidoreductases"/>
</dbReference>
<sequence length="323" mass="36131">MRIGIIGAGGMGTVHFNNYAHIAGCEVAALCDPSPQAQKLVQGMDVRVYADPGEMLAQEQLDVVDVCTPTFLHKQHVTQALQSGRHVICEKPLALHYADARTLYDLAEQKGVLLLVGQVLQYAPSSRVLKDLVRTKEYGRLLDAQFLRLSACPRWVKNGWLFDREKSGHIPFDLHIHDLDLIISMLGKPDEAACTSAGRPGLSYKEHYRFSYRFGDTTVCAEAAWYNADIPFTATWRACFENAVVIHDGERVTAYQFDAPPRAFDVEEKVKIPTGINLPPTGMFLEELSDFIRIISENPDGLQPRKEEILELVRILESYTADA</sequence>
<dbReference type="PANTHER" id="PTHR43377">
    <property type="entry name" value="BILIVERDIN REDUCTASE A"/>
    <property type="match status" value="1"/>
</dbReference>
<dbReference type="GO" id="GO:0000166">
    <property type="term" value="F:nucleotide binding"/>
    <property type="evidence" value="ECO:0007669"/>
    <property type="project" value="InterPro"/>
</dbReference>
<dbReference type="Proteomes" id="UP000446348">
    <property type="component" value="Unassembled WGS sequence"/>
</dbReference>
<dbReference type="SUPFAM" id="SSF51735">
    <property type="entry name" value="NAD(P)-binding Rossmann-fold domains"/>
    <property type="match status" value="1"/>
</dbReference>
<dbReference type="SUPFAM" id="SSF55347">
    <property type="entry name" value="Glyceraldehyde-3-phosphate dehydrogenase-like, C-terminal domain"/>
    <property type="match status" value="1"/>
</dbReference>
<evidence type="ECO:0000259" key="1">
    <source>
        <dbReference type="Pfam" id="PF01408"/>
    </source>
</evidence>
<dbReference type="RefSeq" id="WP_160210147.1">
    <property type="nucleotide sequence ID" value="NZ_JAETUF010000012.1"/>
</dbReference>
<evidence type="ECO:0000313" key="3">
    <source>
        <dbReference type="EMBL" id="NBI79385.1"/>
    </source>
</evidence>
<dbReference type="OrthoDB" id="9783105at2"/>
<dbReference type="Pfam" id="PF01408">
    <property type="entry name" value="GFO_IDH_MocA"/>
    <property type="match status" value="1"/>
</dbReference>
<proteinExistence type="predicted"/>
<dbReference type="InterPro" id="IPR055170">
    <property type="entry name" value="GFO_IDH_MocA-like_dom"/>
</dbReference>
<dbReference type="AlphaFoldDB" id="A0A845RKN2"/>
<feature type="domain" description="GFO/IDH/MocA-like oxidoreductase" evidence="2">
    <location>
        <begin position="128"/>
        <end position="225"/>
    </location>
</feature>
<dbReference type="Gene3D" id="3.30.360.10">
    <property type="entry name" value="Dihydrodipicolinate Reductase, domain 2"/>
    <property type="match status" value="1"/>
</dbReference>
<dbReference type="PANTHER" id="PTHR43377:SF1">
    <property type="entry name" value="BILIVERDIN REDUCTASE A"/>
    <property type="match status" value="1"/>
</dbReference>
<reference evidence="3 4" key="1">
    <citation type="submission" date="2018-08" db="EMBL/GenBank/DDBJ databases">
        <title>Murine metabolic-syndrome-specific gut microbial biobank.</title>
        <authorList>
            <person name="Liu C."/>
        </authorList>
    </citation>
    <scope>NUCLEOTIDE SEQUENCE [LARGE SCALE GENOMIC DNA]</scope>
    <source>
        <strain evidence="3 4">X69</strain>
    </source>
</reference>
<comment type="caution">
    <text evidence="3">The sequence shown here is derived from an EMBL/GenBank/DDBJ whole genome shotgun (WGS) entry which is preliminary data.</text>
</comment>
<organism evidence="3 4">
    <name type="scientific">Anaerotruncus colihominis</name>
    <dbReference type="NCBI Taxonomy" id="169435"/>
    <lineage>
        <taxon>Bacteria</taxon>
        <taxon>Bacillati</taxon>
        <taxon>Bacillota</taxon>
        <taxon>Clostridia</taxon>
        <taxon>Eubacteriales</taxon>
        <taxon>Oscillospiraceae</taxon>
        <taxon>Anaerotruncus</taxon>
    </lineage>
</organism>
<evidence type="ECO:0000259" key="2">
    <source>
        <dbReference type="Pfam" id="PF22725"/>
    </source>
</evidence>
<gene>
    <name evidence="3" type="ORF">D3Z39_11030</name>
</gene>
<dbReference type="InterPro" id="IPR000683">
    <property type="entry name" value="Gfo/Idh/MocA-like_OxRdtase_N"/>
</dbReference>
<dbReference type="Gene3D" id="3.40.50.720">
    <property type="entry name" value="NAD(P)-binding Rossmann-like Domain"/>
    <property type="match status" value="1"/>
</dbReference>
<accession>A0A845RKN2</accession>
<feature type="domain" description="Gfo/Idh/MocA-like oxidoreductase N-terminal" evidence="1">
    <location>
        <begin position="1"/>
        <end position="117"/>
    </location>
</feature>
<dbReference type="Pfam" id="PF22725">
    <property type="entry name" value="GFO_IDH_MocA_C3"/>
    <property type="match status" value="1"/>
</dbReference>
<dbReference type="EMBL" id="QXWZ01000019">
    <property type="protein sequence ID" value="NBI79385.1"/>
    <property type="molecule type" value="Genomic_DNA"/>
</dbReference>